<accession>W9V5D8</accession>
<dbReference type="GO" id="GO:0003677">
    <property type="term" value="F:DNA binding"/>
    <property type="evidence" value="ECO:0007669"/>
    <property type="project" value="InterPro"/>
</dbReference>
<dbReference type="Gene3D" id="1.10.260.40">
    <property type="entry name" value="lambda repressor-like DNA-binding domains"/>
    <property type="match status" value="1"/>
</dbReference>
<dbReference type="EMBL" id="AONC01000036">
    <property type="protein sequence ID" value="EXJ14763.1"/>
    <property type="molecule type" value="Genomic_DNA"/>
</dbReference>
<dbReference type="Proteomes" id="UP000019460">
    <property type="component" value="Unassembled WGS sequence"/>
</dbReference>
<evidence type="ECO:0000259" key="1">
    <source>
        <dbReference type="PROSITE" id="PS50943"/>
    </source>
</evidence>
<keyword evidence="3" id="KW-1185">Reference proteome</keyword>
<organism evidence="2 3">
    <name type="scientific">Imhoffiella purpurea</name>
    <dbReference type="NCBI Taxonomy" id="1249627"/>
    <lineage>
        <taxon>Bacteria</taxon>
        <taxon>Pseudomonadati</taxon>
        <taxon>Pseudomonadota</taxon>
        <taxon>Gammaproteobacteria</taxon>
        <taxon>Chromatiales</taxon>
        <taxon>Chromatiaceae</taxon>
        <taxon>Imhoffiella</taxon>
    </lineage>
</organism>
<evidence type="ECO:0000313" key="3">
    <source>
        <dbReference type="Proteomes" id="UP000019460"/>
    </source>
</evidence>
<dbReference type="SUPFAM" id="SSF47413">
    <property type="entry name" value="lambda repressor-like DNA-binding domains"/>
    <property type="match status" value="1"/>
</dbReference>
<gene>
    <name evidence="2" type="ORF">D779_2132</name>
</gene>
<dbReference type="InterPro" id="IPR010982">
    <property type="entry name" value="Lambda_DNA-bd_dom_sf"/>
</dbReference>
<dbReference type="CDD" id="cd00093">
    <property type="entry name" value="HTH_XRE"/>
    <property type="match status" value="1"/>
</dbReference>
<dbReference type="AlphaFoldDB" id="W9V5D8"/>
<comment type="caution">
    <text evidence="2">The sequence shown here is derived from an EMBL/GenBank/DDBJ whole genome shotgun (WGS) entry which is preliminary data.</text>
</comment>
<proteinExistence type="predicted"/>
<name>W9V5D8_9GAMM</name>
<feature type="domain" description="HTH cro/C1-type" evidence="1">
    <location>
        <begin position="1"/>
        <end position="41"/>
    </location>
</feature>
<evidence type="ECO:0000313" key="2">
    <source>
        <dbReference type="EMBL" id="EXJ14763.1"/>
    </source>
</evidence>
<dbReference type="PROSITE" id="PS50943">
    <property type="entry name" value="HTH_CROC1"/>
    <property type="match status" value="1"/>
</dbReference>
<sequence length="46" mass="4998">MAEQMHLSQGYLSQIEVGTRVPSLRVLRLVAQTTGAKLSELLDDAA</sequence>
<reference evidence="2 3" key="1">
    <citation type="submission" date="2012-11" db="EMBL/GenBank/DDBJ databases">
        <title>Genome assembly of Thiorhodococcus sp. AK35.</title>
        <authorList>
            <person name="Nupur N."/>
            <person name="Khatri I."/>
            <person name="Subramanian S."/>
            <person name="Pinnaka A."/>
        </authorList>
    </citation>
    <scope>NUCLEOTIDE SEQUENCE [LARGE SCALE GENOMIC DNA]</scope>
    <source>
        <strain evidence="2 3">AK35</strain>
    </source>
</reference>
<dbReference type="InterPro" id="IPR001387">
    <property type="entry name" value="Cro/C1-type_HTH"/>
</dbReference>
<protein>
    <recommendedName>
        <fullName evidence="1">HTH cro/C1-type domain-containing protein</fullName>
    </recommendedName>
</protein>
<dbReference type="Pfam" id="PF01381">
    <property type="entry name" value="HTH_3"/>
    <property type="match status" value="1"/>
</dbReference>